<accession>A0A255XX53</accession>
<dbReference type="PROSITE" id="PS51318">
    <property type="entry name" value="TAT"/>
    <property type="match status" value="1"/>
</dbReference>
<name>A0A255XX53_9PROT</name>
<feature type="signal peptide" evidence="1">
    <location>
        <begin position="1"/>
        <end position="26"/>
    </location>
</feature>
<dbReference type="Proteomes" id="UP000216361">
    <property type="component" value="Unassembled WGS sequence"/>
</dbReference>
<evidence type="ECO:0000256" key="1">
    <source>
        <dbReference type="SAM" id="SignalP"/>
    </source>
</evidence>
<dbReference type="EMBL" id="NOXS01000021">
    <property type="protein sequence ID" value="OYQ21558.1"/>
    <property type="molecule type" value="Genomic_DNA"/>
</dbReference>
<evidence type="ECO:0000313" key="3">
    <source>
        <dbReference type="Proteomes" id="UP000216361"/>
    </source>
</evidence>
<dbReference type="Pfam" id="PF07394">
    <property type="entry name" value="DUF1501"/>
    <property type="match status" value="1"/>
</dbReference>
<proteinExistence type="predicted"/>
<feature type="chain" id="PRO_5012852611" description="Twin-arginine translocation pathway signal sequence domain-containing protein" evidence="1">
    <location>
        <begin position="27"/>
        <end position="397"/>
    </location>
</feature>
<sequence length="397" mass="41862">MMLNRRHFLRLSAFAGGALLLPSGCAVVPTGPQTKAAAGKPETLVLVEFQGGNDGLNTVAPIKDPLYRSLRPTLALSEADALPVGRDLALHPALKPTMALWDAGDLAVVLGVGYPNPDRSHFRSIDIWDTASDADRVLSTGWITRALQTQPRPRAADAFVLGRPHLGPVTGSGIKAVSLSNPGTFAKAATAVSIPEMQRRNPILDQISTVQGTLRVAGDDIQNRLKAVPASLTADFPKTNIGGQFADAMRLLAAGVEAPVIKLSLGSFDTHIDQAPQHARLLGDFAAGLAAFRKAAQASGHWDRVILLTYSEFGRRPAENASKGTDHGTAAPQFLAGGAVRGGLIGTQPALDRLQNDDLVHTMDFRQVYAGLLQGIWGIAPEKVFGKPVDATAGLIA</sequence>
<organism evidence="2 3">
    <name type="scientific">Elstera cyanobacteriorum</name>
    <dbReference type="NCBI Taxonomy" id="2022747"/>
    <lineage>
        <taxon>Bacteria</taxon>
        <taxon>Pseudomonadati</taxon>
        <taxon>Pseudomonadota</taxon>
        <taxon>Alphaproteobacteria</taxon>
        <taxon>Rhodospirillales</taxon>
        <taxon>Rhodospirillaceae</taxon>
        <taxon>Elstera</taxon>
    </lineage>
</organism>
<dbReference type="InterPro" id="IPR006311">
    <property type="entry name" value="TAT_signal"/>
</dbReference>
<keyword evidence="1" id="KW-0732">Signal</keyword>
<dbReference type="PANTHER" id="PTHR43737">
    <property type="entry name" value="BLL7424 PROTEIN"/>
    <property type="match status" value="1"/>
</dbReference>
<dbReference type="RefSeq" id="WP_094407020.1">
    <property type="nucleotide sequence ID" value="NZ_BMJZ01000010.1"/>
</dbReference>
<dbReference type="OrthoDB" id="9779968at2"/>
<reference evidence="2 3" key="1">
    <citation type="submission" date="2017-07" db="EMBL/GenBank/DDBJ databases">
        <title>Elstera cyanobacteriorum sp. nov., a novel bacterium isolated from cyanobacterial aggregates in a eutrophic lake.</title>
        <authorList>
            <person name="Cai H."/>
        </authorList>
    </citation>
    <scope>NUCLEOTIDE SEQUENCE [LARGE SCALE GENOMIC DNA]</scope>
    <source>
        <strain evidence="2 3">TH019</strain>
    </source>
</reference>
<evidence type="ECO:0000313" key="2">
    <source>
        <dbReference type="EMBL" id="OYQ21558.1"/>
    </source>
</evidence>
<protein>
    <recommendedName>
        <fullName evidence="4">Twin-arginine translocation pathway signal sequence domain-containing protein</fullName>
    </recommendedName>
</protein>
<dbReference type="AlphaFoldDB" id="A0A255XX53"/>
<dbReference type="PANTHER" id="PTHR43737:SF1">
    <property type="entry name" value="DUF1501 DOMAIN-CONTAINING PROTEIN"/>
    <property type="match status" value="1"/>
</dbReference>
<keyword evidence="3" id="KW-1185">Reference proteome</keyword>
<comment type="caution">
    <text evidence="2">The sequence shown here is derived from an EMBL/GenBank/DDBJ whole genome shotgun (WGS) entry which is preliminary data.</text>
</comment>
<dbReference type="InterPro" id="IPR010869">
    <property type="entry name" value="DUF1501"/>
</dbReference>
<gene>
    <name evidence="2" type="ORF">CHR90_01490</name>
</gene>
<evidence type="ECO:0008006" key="4">
    <source>
        <dbReference type="Google" id="ProtNLM"/>
    </source>
</evidence>